<accession>A0A382BWU6</accession>
<protein>
    <submittedName>
        <fullName evidence="1">Uncharacterized protein</fullName>
    </submittedName>
</protein>
<evidence type="ECO:0000313" key="1">
    <source>
        <dbReference type="EMBL" id="SVB18276.1"/>
    </source>
</evidence>
<dbReference type="EMBL" id="UINC01031745">
    <property type="protein sequence ID" value="SVB18276.1"/>
    <property type="molecule type" value="Genomic_DNA"/>
</dbReference>
<feature type="non-terminal residue" evidence="1">
    <location>
        <position position="102"/>
    </location>
</feature>
<dbReference type="AlphaFoldDB" id="A0A382BWU6"/>
<gene>
    <name evidence="1" type="ORF">METZ01_LOCUS171130</name>
</gene>
<name>A0A382BWU6_9ZZZZ</name>
<proteinExistence type="predicted"/>
<reference evidence="1" key="1">
    <citation type="submission" date="2018-05" db="EMBL/GenBank/DDBJ databases">
        <authorList>
            <person name="Lanie J.A."/>
            <person name="Ng W.-L."/>
            <person name="Kazmierczak K.M."/>
            <person name="Andrzejewski T.M."/>
            <person name="Davidsen T.M."/>
            <person name="Wayne K.J."/>
            <person name="Tettelin H."/>
            <person name="Glass J.I."/>
            <person name="Rusch D."/>
            <person name="Podicherti R."/>
            <person name="Tsui H.-C.T."/>
            <person name="Winkler M.E."/>
        </authorList>
    </citation>
    <scope>NUCLEOTIDE SEQUENCE</scope>
</reference>
<organism evidence="1">
    <name type="scientific">marine metagenome</name>
    <dbReference type="NCBI Taxonomy" id="408172"/>
    <lineage>
        <taxon>unclassified sequences</taxon>
        <taxon>metagenomes</taxon>
        <taxon>ecological metagenomes</taxon>
    </lineage>
</organism>
<sequence>MAIISISDSQINSADGVLVADASSKIPAKDGSQITVLNATNVASGTIATARLDTGTTANKIVVLDGSGNLPVVDGSQLTGVVSATVSASDPTVSTNPSAGLG</sequence>